<dbReference type="InParanoid" id="A7TI21"/>
<dbReference type="HAMAP" id="MF_01971">
    <property type="entry name" value="Kynurenine_monooxygenase"/>
    <property type="match status" value="1"/>
</dbReference>
<dbReference type="FunCoup" id="A7TI21">
    <property type="interactions" value="809"/>
</dbReference>
<dbReference type="KEGG" id="vpo:Kpol_1045p12"/>
<comment type="cofactor">
    <cofactor evidence="1 11">
        <name>FAD</name>
        <dbReference type="ChEBI" id="CHEBI:57692"/>
    </cofactor>
</comment>
<dbReference type="RefSeq" id="XP_001645886.1">
    <property type="nucleotide sequence ID" value="XM_001645836.1"/>
</dbReference>
<comment type="similarity">
    <text evidence="11">Belongs to the aromatic-ring hydroxylase family. KMO subfamily.</text>
</comment>
<dbReference type="GO" id="GO:0019805">
    <property type="term" value="P:quinolinate biosynthetic process"/>
    <property type="evidence" value="ECO:0007669"/>
    <property type="project" value="UniProtKB-UniRule"/>
</dbReference>
<keyword evidence="2 11" id="KW-0285">Flavoprotein</keyword>
<dbReference type="eggNOG" id="KOG2614">
    <property type="taxonomic scope" value="Eukaryota"/>
</dbReference>
<evidence type="ECO:0000313" key="14">
    <source>
        <dbReference type="Proteomes" id="UP000000267"/>
    </source>
</evidence>
<evidence type="ECO:0000256" key="4">
    <source>
        <dbReference type="ARBA" id="ARBA00022787"/>
    </source>
</evidence>
<dbReference type="GO" id="GO:0070189">
    <property type="term" value="P:kynurenine metabolic process"/>
    <property type="evidence" value="ECO:0007669"/>
    <property type="project" value="EnsemblFungi"/>
</dbReference>
<keyword evidence="7 11" id="KW-0560">Oxidoreductase</keyword>
<evidence type="ECO:0000256" key="2">
    <source>
        <dbReference type="ARBA" id="ARBA00022630"/>
    </source>
</evidence>
<sequence>MSESVGIIGAGPVGCLTGLFLAQKGYDVTLFDFRDDPRAPTHKTQLRSINLAISNRGLSAIDAVDHELYQYVLENVIPMKGRMIHYLSGEQEPQMYGLYGETIKSVDRNGINIFLLDGLKEFELKGNLKVQFKHKLRKIQFDYNDSKQRCEFIYPYEPGKSTTVNYDFDFVIGSDGIHSATREQMQRAVRMDFSQSQVDRCYIELSIPPSDEYQKQYKGYFVISPDYLHIWPRDEFMLIALPNKDGSFTSTFFSSWEILDRLVASKEETRRFFLEYFPDAMEIMGIDEAVEAFHNNPKGRLACIDCKPYHYDGKAILLGDASHSMVPFYGQGLNCGLEDVKVLMELMNKYDEDRSKAFSEYSRIRYKDHLAIIALSNRNYYEMSHDVTSTMYLLRKALDGGLSRILKDKWLPLYTMVTFREDIPYHIAQSVSKWHRKVVNFAISGIFAATAYAGYKFLQQYLKNK</sequence>
<reference evidence="13 14" key="1">
    <citation type="journal article" date="2007" name="Proc. Natl. Acad. Sci. U.S.A.">
        <title>Independent sorting-out of thousands of duplicated gene pairs in two yeast species descended from a whole-genome duplication.</title>
        <authorList>
            <person name="Scannell D.R."/>
            <person name="Frank A.C."/>
            <person name="Conant G.C."/>
            <person name="Byrne K.P."/>
            <person name="Woolfit M."/>
            <person name="Wolfe K.H."/>
        </authorList>
    </citation>
    <scope>NUCLEOTIDE SEQUENCE [LARGE SCALE GENOMIC DNA]</scope>
    <source>
        <strain evidence="14">ATCC 22028 / DSM 70294 / BCRC 21397 / CBS 2163 / NBRC 10782 / NRRL Y-8283 / UCD 57-17</strain>
    </source>
</reference>
<dbReference type="GO" id="GO:0005741">
    <property type="term" value="C:mitochondrial outer membrane"/>
    <property type="evidence" value="ECO:0007669"/>
    <property type="project" value="UniProtKB-SubCell"/>
</dbReference>
<dbReference type="EMBL" id="DS480394">
    <property type="protein sequence ID" value="EDO18028.1"/>
    <property type="molecule type" value="Genomic_DNA"/>
</dbReference>
<evidence type="ECO:0000256" key="11">
    <source>
        <dbReference type="HAMAP-Rule" id="MF_03018"/>
    </source>
</evidence>
<dbReference type="OMA" id="REFMFIA"/>
<keyword evidence="3 11" id="KW-0662">Pyridine nucleotide biosynthesis</keyword>
<evidence type="ECO:0000313" key="13">
    <source>
        <dbReference type="EMBL" id="EDO18028.1"/>
    </source>
</evidence>
<dbReference type="InterPro" id="IPR027545">
    <property type="entry name" value="Kynurenine_monooxygenase"/>
</dbReference>
<comment type="subcellular location">
    <subcellularLocation>
        <location evidence="11">Mitochondrion outer membrane</location>
    </subcellularLocation>
</comment>
<keyword evidence="9 11" id="KW-0496">Mitochondrion</keyword>
<keyword evidence="14" id="KW-1185">Reference proteome</keyword>
<dbReference type="InterPro" id="IPR036188">
    <property type="entry name" value="FAD/NAD-bd_sf"/>
</dbReference>
<evidence type="ECO:0000256" key="9">
    <source>
        <dbReference type="ARBA" id="ARBA00023128"/>
    </source>
</evidence>
<dbReference type="FunFam" id="3.50.50.60:FF:000129">
    <property type="entry name" value="Kynurenine 3-monooxygenase"/>
    <property type="match status" value="1"/>
</dbReference>
<dbReference type="HOGENOM" id="CLU_023210_0_1_1"/>
<keyword evidence="8 11" id="KW-0503">Monooxygenase</keyword>
<keyword evidence="5 11" id="KW-0274">FAD</keyword>
<evidence type="ECO:0000256" key="1">
    <source>
        <dbReference type="ARBA" id="ARBA00001974"/>
    </source>
</evidence>
<gene>
    <name evidence="11" type="primary">BNA4</name>
    <name evidence="13" type="ORF">Kpol_1045p12</name>
</gene>
<keyword evidence="11" id="KW-0472">Membrane</keyword>
<evidence type="ECO:0000256" key="7">
    <source>
        <dbReference type="ARBA" id="ARBA00023002"/>
    </source>
</evidence>
<comment type="catalytic activity">
    <reaction evidence="10 11">
        <text>L-kynurenine + NADPH + O2 + H(+) = 3-hydroxy-L-kynurenine + NADP(+) + H2O</text>
        <dbReference type="Rhea" id="RHEA:20545"/>
        <dbReference type="ChEBI" id="CHEBI:15377"/>
        <dbReference type="ChEBI" id="CHEBI:15378"/>
        <dbReference type="ChEBI" id="CHEBI:15379"/>
        <dbReference type="ChEBI" id="CHEBI:57783"/>
        <dbReference type="ChEBI" id="CHEBI:57959"/>
        <dbReference type="ChEBI" id="CHEBI:58125"/>
        <dbReference type="ChEBI" id="CHEBI:58349"/>
        <dbReference type="EC" id="1.14.13.9"/>
    </reaction>
</comment>
<evidence type="ECO:0000256" key="3">
    <source>
        <dbReference type="ARBA" id="ARBA00022642"/>
    </source>
</evidence>
<dbReference type="GO" id="GO:0005777">
    <property type="term" value="C:peroxisome"/>
    <property type="evidence" value="ECO:0007669"/>
    <property type="project" value="EnsemblFungi"/>
</dbReference>
<dbReference type="GO" id="GO:0004502">
    <property type="term" value="F:kynurenine 3-monooxygenase activity"/>
    <property type="evidence" value="ECO:0007669"/>
    <property type="project" value="UniProtKB-UniRule"/>
</dbReference>
<dbReference type="GO" id="GO:0006569">
    <property type="term" value="P:L-tryptophan catabolic process"/>
    <property type="evidence" value="ECO:0007669"/>
    <property type="project" value="UniProtKB-UniRule"/>
</dbReference>
<dbReference type="GO" id="GO:0043420">
    <property type="term" value="P:anthranilate metabolic process"/>
    <property type="evidence" value="ECO:0007669"/>
    <property type="project" value="UniProtKB-UniRule"/>
</dbReference>
<dbReference type="InterPro" id="IPR002938">
    <property type="entry name" value="FAD-bd"/>
</dbReference>
<dbReference type="PANTHER" id="PTHR46028:SF2">
    <property type="entry name" value="KYNURENINE 3-MONOOXYGENASE"/>
    <property type="match status" value="1"/>
</dbReference>
<dbReference type="PhylomeDB" id="A7TI21"/>
<name>A7TI21_VANPO</name>
<dbReference type="AlphaFoldDB" id="A7TI21"/>
<organism evidence="14">
    <name type="scientific">Vanderwaltozyma polyspora (strain ATCC 22028 / DSM 70294 / BCRC 21397 / CBS 2163 / NBRC 10782 / NRRL Y-8283 / UCD 57-17)</name>
    <name type="common">Kluyveromyces polysporus</name>
    <dbReference type="NCBI Taxonomy" id="436907"/>
    <lineage>
        <taxon>Eukaryota</taxon>
        <taxon>Fungi</taxon>
        <taxon>Dikarya</taxon>
        <taxon>Ascomycota</taxon>
        <taxon>Saccharomycotina</taxon>
        <taxon>Saccharomycetes</taxon>
        <taxon>Saccharomycetales</taxon>
        <taxon>Saccharomycetaceae</taxon>
        <taxon>Vanderwaltozyma</taxon>
    </lineage>
</organism>
<proteinExistence type="inferred from homology"/>
<dbReference type="OrthoDB" id="10053569at2759"/>
<evidence type="ECO:0000256" key="5">
    <source>
        <dbReference type="ARBA" id="ARBA00022827"/>
    </source>
</evidence>
<dbReference type="GeneID" id="5546297"/>
<protein>
    <recommendedName>
        <fullName evidence="11">Kynurenine 3-monooxygenase</fullName>
        <ecNumber evidence="11">1.14.13.9</ecNumber>
    </recommendedName>
    <alternativeName>
        <fullName evidence="11">Biosynthesis of nicotinic acid protein 4</fullName>
    </alternativeName>
    <alternativeName>
        <fullName evidence="11">Kynurenine 3-hydroxylase</fullName>
    </alternativeName>
</protein>
<comment type="pathway">
    <text evidence="11">Cofactor biosynthesis; NAD(+) biosynthesis; quinolinate from L-kynurenine: step 1/3.</text>
</comment>
<dbReference type="PANTHER" id="PTHR46028">
    <property type="entry name" value="KYNURENINE 3-MONOOXYGENASE"/>
    <property type="match status" value="1"/>
</dbReference>
<evidence type="ECO:0000256" key="10">
    <source>
        <dbReference type="ARBA" id="ARBA00047818"/>
    </source>
</evidence>
<dbReference type="GO" id="GO:0016174">
    <property type="term" value="F:NAD(P)H oxidase H2O2-forming activity"/>
    <property type="evidence" value="ECO:0007669"/>
    <property type="project" value="EnsemblFungi"/>
</dbReference>
<evidence type="ECO:0000256" key="8">
    <source>
        <dbReference type="ARBA" id="ARBA00023033"/>
    </source>
</evidence>
<dbReference type="GO" id="GO:0071949">
    <property type="term" value="F:FAD binding"/>
    <property type="evidence" value="ECO:0007669"/>
    <property type="project" value="EnsemblFungi"/>
</dbReference>
<dbReference type="UniPathway" id="UPA00253">
    <property type="reaction ID" value="UER00328"/>
</dbReference>
<dbReference type="PRINTS" id="PR00420">
    <property type="entry name" value="RNGMNOXGNASE"/>
</dbReference>
<dbReference type="EC" id="1.14.13.9" evidence="11"/>
<feature type="domain" description="FAD-binding" evidence="12">
    <location>
        <begin position="4"/>
        <end position="348"/>
    </location>
</feature>
<dbReference type="Proteomes" id="UP000000267">
    <property type="component" value="Unassembled WGS sequence"/>
</dbReference>
<keyword evidence="4 11" id="KW-1000">Mitochondrion outer membrane</keyword>
<accession>A7TI21</accession>
<keyword evidence="6 11" id="KW-0521">NADP</keyword>
<dbReference type="STRING" id="436907.A7TI21"/>
<dbReference type="SUPFAM" id="SSF51905">
    <property type="entry name" value="FAD/NAD(P)-binding domain"/>
    <property type="match status" value="1"/>
</dbReference>
<comment type="function">
    <text evidence="11">Catalyzes the hydroxylation of L-kynurenine (L-Kyn) to form 3-hydroxy-L-kynurenine (L-3OHKyn). Required for synthesis of quinolinic acid.</text>
</comment>
<evidence type="ECO:0000256" key="6">
    <source>
        <dbReference type="ARBA" id="ARBA00022857"/>
    </source>
</evidence>
<dbReference type="Gene3D" id="3.50.50.60">
    <property type="entry name" value="FAD/NAD(P)-binding domain"/>
    <property type="match status" value="1"/>
</dbReference>
<dbReference type="Pfam" id="PF01494">
    <property type="entry name" value="FAD_binding_3"/>
    <property type="match status" value="1"/>
</dbReference>
<dbReference type="GO" id="GO:0034354">
    <property type="term" value="P:'de novo' NAD+ biosynthetic process from L-tryptophan"/>
    <property type="evidence" value="ECO:0007669"/>
    <property type="project" value="UniProtKB-UniRule"/>
</dbReference>
<evidence type="ECO:0000259" key="12">
    <source>
        <dbReference type="Pfam" id="PF01494"/>
    </source>
</evidence>